<evidence type="ECO:0000313" key="3">
    <source>
        <dbReference type="Proteomes" id="UP000789595"/>
    </source>
</evidence>
<dbReference type="InterPro" id="IPR011990">
    <property type="entry name" value="TPR-like_helical_dom_sf"/>
</dbReference>
<reference evidence="1" key="1">
    <citation type="submission" date="2021-01" db="EMBL/GenBank/DDBJ databases">
        <authorList>
            <person name="Corre E."/>
            <person name="Pelletier E."/>
            <person name="Niang G."/>
            <person name="Scheremetjew M."/>
            <person name="Finn R."/>
            <person name="Kale V."/>
            <person name="Holt S."/>
            <person name="Cochrane G."/>
            <person name="Meng A."/>
            <person name="Brown T."/>
            <person name="Cohen L."/>
        </authorList>
    </citation>
    <scope>NUCLEOTIDE SEQUENCE</scope>
    <source>
        <strain evidence="1">CCMP1756</strain>
    </source>
</reference>
<accession>A0A7S4E3J7</accession>
<dbReference type="Proteomes" id="UP000789595">
    <property type="component" value="Unassembled WGS sequence"/>
</dbReference>
<name>A0A7S4E3J7_9STRA</name>
<gene>
    <name evidence="1" type="ORF">PCAL00307_LOCUS3308</name>
    <name evidence="2" type="ORF">PECAL_4P25860</name>
</gene>
<dbReference type="EMBL" id="CAKKNE010000004">
    <property type="protein sequence ID" value="CAH0375260.1"/>
    <property type="molecule type" value="Genomic_DNA"/>
</dbReference>
<keyword evidence="3" id="KW-1185">Reference proteome</keyword>
<organism evidence="1">
    <name type="scientific">Pelagomonas calceolata</name>
    <dbReference type="NCBI Taxonomy" id="35677"/>
    <lineage>
        <taxon>Eukaryota</taxon>
        <taxon>Sar</taxon>
        <taxon>Stramenopiles</taxon>
        <taxon>Ochrophyta</taxon>
        <taxon>Pelagophyceae</taxon>
        <taxon>Pelagomonadales</taxon>
        <taxon>Pelagomonadaceae</taxon>
        <taxon>Pelagomonas</taxon>
    </lineage>
</organism>
<evidence type="ECO:0000313" key="2">
    <source>
        <dbReference type="EMBL" id="CAH0375260.1"/>
    </source>
</evidence>
<evidence type="ECO:0000313" key="1">
    <source>
        <dbReference type="EMBL" id="CAE0687874.1"/>
    </source>
</evidence>
<reference evidence="2" key="2">
    <citation type="submission" date="2021-11" db="EMBL/GenBank/DDBJ databases">
        <authorList>
            <consortium name="Genoscope - CEA"/>
            <person name="William W."/>
        </authorList>
    </citation>
    <scope>NUCLEOTIDE SEQUENCE</scope>
</reference>
<dbReference type="SUPFAM" id="SSF48452">
    <property type="entry name" value="TPR-like"/>
    <property type="match status" value="1"/>
</dbReference>
<dbReference type="Gene3D" id="1.25.40.10">
    <property type="entry name" value="Tetratricopeptide repeat domain"/>
    <property type="match status" value="1"/>
</dbReference>
<proteinExistence type="predicted"/>
<protein>
    <submittedName>
        <fullName evidence="1">Uncharacterized protein</fullName>
    </submittedName>
</protein>
<dbReference type="AlphaFoldDB" id="A0A7S4E3J7"/>
<dbReference type="EMBL" id="HBIW01004027">
    <property type="protein sequence ID" value="CAE0687874.1"/>
    <property type="molecule type" value="Transcribed_RNA"/>
</dbReference>
<sequence>MRLPTLPREAGLWVGAACAGLAGGLAYKHWATKKYGGEANRLVAEAKRAAVAGDASTACARYEQCLELVRTRGGAHQRFGEATATLARAAANACEDAGERRRAEALWRSALESTPPRHRSRAVAYDRLASLAQDRGAVQEALALRAKAVGALASPTQIAEASLDPAVAYELAGVMHNYATLFCEAGDTSAATKTLDQTHRVCGVVPDAAEQEDCRRRCDALRRHIVKEG</sequence>